<evidence type="ECO:0000313" key="1">
    <source>
        <dbReference type="EMBL" id="PKR78028.1"/>
    </source>
</evidence>
<dbReference type="Pfam" id="PF05768">
    <property type="entry name" value="Glrx-like"/>
    <property type="match status" value="1"/>
</dbReference>
<organism evidence="1 2">
    <name type="scientific">Halalkalibacillus sediminis</name>
    <dbReference type="NCBI Taxonomy" id="2018042"/>
    <lineage>
        <taxon>Bacteria</taxon>
        <taxon>Bacillati</taxon>
        <taxon>Bacillota</taxon>
        <taxon>Bacilli</taxon>
        <taxon>Bacillales</taxon>
        <taxon>Bacillaceae</taxon>
        <taxon>Halalkalibacillus</taxon>
    </lineage>
</organism>
<dbReference type="RefSeq" id="WP_101331636.1">
    <property type="nucleotide sequence ID" value="NZ_PJNH01000002.1"/>
</dbReference>
<sequence length="84" mass="10188">MTDRLTVYFYTKAKCKLCDESKELLQMLQKVYHFNIIEQNIYQNERLLDEYHLSIPVVRIDQDELTAEDMDIVTMEDFITKRLH</sequence>
<evidence type="ECO:0008006" key="3">
    <source>
        <dbReference type="Google" id="ProtNLM"/>
    </source>
</evidence>
<accession>A0A2I0QUP3</accession>
<keyword evidence="2" id="KW-1185">Reference proteome</keyword>
<dbReference type="SUPFAM" id="SSF52833">
    <property type="entry name" value="Thioredoxin-like"/>
    <property type="match status" value="1"/>
</dbReference>
<dbReference type="InterPro" id="IPR008554">
    <property type="entry name" value="Glutaredoxin-like"/>
</dbReference>
<evidence type="ECO:0000313" key="2">
    <source>
        <dbReference type="Proteomes" id="UP000243524"/>
    </source>
</evidence>
<dbReference type="Gene3D" id="3.40.30.10">
    <property type="entry name" value="Glutaredoxin"/>
    <property type="match status" value="1"/>
</dbReference>
<reference evidence="1 2" key="1">
    <citation type="submission" date="2017-06" db="EMBL/GenBank/DDBJ databases">
        <title>the draft geome sequence of Illustriluteabacillus marina B3227.</title>
        <authorList>
            <person name="He R.-H."/>
            <person name="Du Z.-J."/>
        </authorList>
    </citation>
    <scope>NUCLEOTIDE SEQUENCE [LARGE SCALE GENOMIC DNA]</scope>
    <source>
        <strain evidence="1 2">B3227</strain>
    </source>
</reference>
<dbReference type="EMBL" id="PJNH01000002">
    <property type="protein sequence ID" value="PKR78028.1"/>
    <property type="molecule type" value="Genomic_DNA"/>
</dbReference>
<comment type="caution">
    <text evidence="1">The sequence shown here is derived from an EMBL/GenBank/DDBJ whole genome shotgun (WGS) entry which is preliminary data.</text>
</comment>
<dbReference type="Proteomes" id="UP000243524">
    <property type="component" value="Unassembled WGS sequence"/>
</dbReference>
<gene>
    <name evidence="1" type="ORF">CEY16_08905</name>
</gene>
<protein>
    <recommendedName>
        <fullName evidence="3">Glutaredoxin family protein</fullName>
    </recommendedName>
</protein>
<dbReference type="OrthoDB" id="32865at2"/>
<name>A0A2I0QUP3_9BACI</name>
<proteinExistence type="predicted"/>
<dbReference type="InterPro" id="IPR036249">
    <property type="entry name" value="Thioredoxin-like_sf"/>
</dbReference>
<dbReference type="AlphaFoldDB" id="A0A2I0QUP3"/>